<organism evidence="4 5">
    <name type="scientific">Meripilus lineatus</name>
    <dbReference type="NCBI Taxonomy" id="2056292"/>
    <lineage>
        <taxon>Eukaryota</taxon>
        <taxon>Fungi</taxon>
        <taxon>Dikarya</taxon>
        <taxon>Basidiomycota</taxon>
        <taxon>Agaricomycotina</taxon>
        <taxon>Agaricomycetes</taxon>
        <taxon>Polyporales</taxon>
        <taxon>Meripilaceae</taxon>
        <taxon>Meripilus</taxon>
    </lineage>
</organism>
<keyword evidence="2" id="KW-0472">Membrane</keyword>
<feature type="transmembrane region" description="Helical" evidence="2">
    <location>
        <begin position="329"/>
        <end position="352"/>
    </location>
</feature>
<evidence type="ECO:0000259" key="3">
    <source>
        <dbReference type="Pfam" id="PF20153"/>
    </source>
</evidence>
<comment type="caution">
    <text evidence="4">The sequence shown here is derived from an EMBL/GenBank/DDBJ whole genome shotgun (WGS) entry which is preliminary data.</text>
</comment>
<evidence type="ECO:0000313" key="5">
    <source>
        <dbReference type="Proteomes" id="UP001212997"/>
    </source>
</evidence>
<accession>A0AAD5V6Q5</accession>
<feature type="region of interest" description="Disordered" evidence="1">
    <location>
        <begin position="117"/>
        <end position="146"/>
    </location>
</feature>
<dbReference type="Proteomes" id="UP001212997">
    <property type="component" value="Unassembled WGS sequence"/>
</dbReference>
<dbReference type="EMBL" id="JANAWD010000126">
    <property type="protein sequence ID" value="KAJ3486270.1"/>
    <property type="molecule type" value="Genomic_DNA"/>
</dbReference>
<feature type="transmembrane region" description="Helical" evidence="2">
    <location>
        <begin position="259"/>
        <end position="278"/>
    </location>
</feature>
<dbReference type="InterPro" id="IPR045338">
    <property type="entry name" value="DUF6535"/>
</dbReference>
<feature type="domain" description="DUF6535" evidence="3">
    <location>
        <begin position="234"/>
        <end position="413"/>
    </location>
</feature>
<feature type="transmembrane region" description="Helical" evidence="2">
    <location>
        <begin position="392"/>
        <end position="412"/>
    </location>
</feature>
<evidence type="ECO:0000256" key="2">
    <source>
        <dbReference type="SAM" id="Phobius"/>
    </source>
</evidence>
<keyword evidence="5" id="KW-1185">Reference proteome</keyword>
<proteinExistence type="predicted"/>
<evidence type="ECO:0000313" key="4">
    <source>
        <dbReference type="EMBL" id="KAJ3486270.1"/>
    </source>
</evidence>
<name>A0AAD5V6Q5_9APHY</name>
<keyword evidence="2" id="KW-0812">Transmembrane</keyword>
<keyword evidence="2" id="KW-1133">Transmembrane helix</keyword>
<feature type="compositionally biased region" description="Basic residues" evidence="1">
    <location>
        <begin position="119"/>
        <end position="128"/>
    </location>
</feature>
<protein>
    <recommendedName>
        <fullName evidence="3">DUF6535 domain-containing protein</fullName>
    </recommendedName>
</protein>
<sequence>MEQGSILGEIKEGAHGRTGRVNLASGSALTLGENKNEVLDLAYCCTTWSCARTSGTVDRTLFLALGVFSHIAETSLNVSARFHSIASAAIQFVTDARHQGRQTLTYSLDLPSSLTLSPHQRRLSSKCKHSAETTTEETPRGNGENKVHDAVGPPKQHSSYLNLPGPSSGVSIVLGHPNPTRGAQALGGETRDGGGAVNVKADDVEEITEVEKHCRKEEKDYPTITLKPEDANAWPELSDTLTKHDGDQIDSHYQNIDTLLVLSGLFSAVVTTLIIEAYKQLQKDPADVTAQLLLQISMQLSSLSVNPGFINSTYIPPPSLPFSPRPSAILVNVLWFTSLVLSLVTASLGMLVKQWLREYRSKSNVSPEQCCQVRLFRTPGLHKYKVAEIASLLPILLQSALILFFIGLILFVQSIHASIATVVSIIIAVWLSFVIGATLLPIISPSCPYKTPLLKSIFLRFRGFLTRQRKKVKKSTIGSYFSFLPDPLFVEESTSEMDSKTKARVLMAAYETFRDLKSWDIVMRCVDLNSPLESLRMLSTLVKQMHGSRITSETDLQSLFNQAQLRILLKSMTACLRRASFMAFKSGESAWFRSADVIHFVTLRRLLVAFRSSGGSDAALSNIVDQLTQDQHIFSIPHHPEFIAPYLLSQVGLSQSHFPKKITRNQMGIIIPCAIRALDSDSRTGAGFELGASLPHLLEMCRIFILCAGHATNSALKLWNNEFCQLTLHLKDALRLISYPARYVNVVDVFRAQCALDMAMRLHVKRPGVIDRTFFRELHERSVKIYDLASTLWPAPFYRSWTQTDDAAGGVLMVQVDWEKVFREKKYVGFRIPDDVINRDVWYHEDLQSSCKERIRCMWSYLCNNYEAEFRSILDEFKDDAIPQRRSRC</sequence>
<evidence type="ECO:0000256" key="1">
    <source>
        <dbReference type="SAM" id="MobiDB-lite"/>
    </source>
</evidence>
<gene>
    <name evidence="4" type="ORF">NLI96_g4342</name>
</gene>
<reference evidence="4" key="1">
    <citation type="submission" date="2022-07" db="EMBL/GenBank/DDBJ databases">
        <title>Genome Sequence of Physisporinus lineatus.</title>
        <authorList>
            <person name="Buettner E."/>
        </authorList>
    </citation>
    <scope>NUCLEOTIDE SEQUENCE</scope>
    <source>
        <strain evidence="4">VT162</strain>
    </source>
</reference>
<dbReference type="AlphaFoldDB" id="A0AAD5V6Q5"/>
<feature type="compositionally biased region" description="Basic and acidic residues" evidence="1">
    <location>
        <begin position="137"/>
        <end position="146"/>
    </location>
</feature>
<dbReference type="Pfam" id="PF20153">
    <property type="entry name" value="DUF6535"/>
    <property type="match status" value="1"/>
</dbReference>
<feature type="transmembrane region" description="Helical" evidence="2">
    <location>
        <begin position="418"/>
        <end position="443"/>
    </location>
</feature>